<dbReference type="RefSeq" id="WP_006955793.1">
    <property type="nucleotide sequence ID" value="NZ_DAIRLQ010000011.1"/>
</dbReference>
<dbReference type="Pfam" id="PF05768">
    <property type="entry name" value="Glrx-like"/>
    <property type="match status" value="1"/>
</dbReference>
<dbReference type="Gene3D" id="3.40.30.10">
    <property type="entry name" value="Glutaredoxin"/>
    <property type="match status" value="1"/>
</dbReference>
<evidence type="ECO:0000313" key="2">
    <source>
        <dbReference type="Proteomes" id="UP000262878"/>
    </source>
</evidence>
<accession>A0A348WQ82</accession>
<dbReference type="InterPro" id="IPR008554">
    <property type="entry name" value="Glutaredoxin-like"/>
</dbReference>
<reference evidence="1 2" key="1">
    <citation type="journal article" date="2018" name="Nat. Biotechnol.">
        <title>A standardized bacterial taxonomy based on genome phylogeny substantially revises the tree of life.</title>
        <authorList>
            <person name="Parks D.H."/>
            <person name="Chuvochina M."/>
            <person name="Waite D.W."/>
            <person name="Rinke C."/>
            <person name="Skarshewski A."/>
            <person name="Chaumeil P.A."/>
            <person name="Hugenholtz P."/>
        </authorList>
    </citation>
    <scope>NUCLEOTIDE SEQUENCE [LARGE SCALE GENOMIC DNA]</scope>
    <source>
        <strain evidence="1">UBA9360</strain>
    </source>
</reference>
<proteinExistence type="predicted"/>
<dbReference type="Proteomes" id="UP000262878">
    <property type="component" value="Unassembled WGS sequence"/>
</dbReference>
<dbReference type="STRING" id="314276.OS145_06202"/>
<organism evidence="1 2">
    <name type="scientific">Idiomarina baltica</name>
    <dbReference type="NCBI Taxonomy" id="190892"/>
    <lineage>
        <taxon>Bacteria</taxon>
        <taxon>Pseudomonadati</taxon>
        <taxon>Pseudomonadota</taxon>
        <taxon>Gammaproteobacteria</taxon>
        <taxon>Alteromonadales</taxon>
        <taxon>Idiomarinaceae</taxon>
        <taxon>Idiomarina</taxon>
    </lineage>
</organism>
<comment type="caution">
    <text evidence="1">The sequence shown here is derived from an EMBL/GenBank/DDBJ whole genome shotgun (WGS) entry which is preliminary data.</text>
</comment>
<dbReference type="InterPro" id="IPR036249">
    <property type="entry name" value="Thioredoxin-like_sf"/>
</dbReference>
<dbReference type="AlphaFoldDB" id="A0A348WQ82"/>
<protein>
    <submittedName>
        <fullName evidence="1">Thioredoxin family protein</fullName>
    </submittedName>
</protein>
<name>A0A348WQ82_9GAMM</name>
<sequence length="76" mass="8853">MFYLLTKPHCPLCKEALLLLNQIDLDESIELSVVDICSDERLQKEYGWLVPVLVDANDNELRWPFDAQKAKEFIES</sequence>
<gene>
    <name evidence="1" type="ORF">DCR58_07915</name>
</gene>
<dbReference type="SUPFAM" id="SSF52833">
    <property type="entry name" value="Thioredoxin-like"/>
    <property type="match status" value="1"/>
</dbReference>
<evidence type="ECO:0000313" key="1">
    <source>
        <dbReference type="EMBL" id="HAR56694.1"/>
    </source>
</evidence>
<dbReference type="EMBL" id="DMUP01000184">
    <property type="protein sequence ID" value="HAR56694.1"/>
    <property type="molecule type" value="Genomic_DNA"/>
</dbReference>